<dbReference type="RefSeq" id="WP_100667360.1">
    <property type="nucleotide sequence ID" value="NZ_CP024955.1"/>
</dbReference>
<dbReference type="PIRSF" id="PIRSF019217">
    <property type="entry name" value="Acetone_carboxlyase_gsu"/>
    <property type="match status" value="1"/>
</dbReference>
<evidence type="ECO:0000313" key="1">
    <source>
        <dbReference type="EMBL" id="ATY84543.1"/>
    </source>
</evidence>
<protein>
    <submittedName>
        <fullName evidence="1">Acetone carboxylase subunit gamma</fullName>
    </submittedName>
</protein>
<dbReference type="OrthoDB" id="8688459at2"/>
<dbReference type="AlphaFoldDB" id="A0A2K8N5E6"/>
<proteinExistence type="predicted"/>
<reference evidence="2" key="1">
    <citation type="submission" date="2017-11" db="EMBL/GenBank/DDBJ databases">
        <title>Complete Genome Sequence of Kyrpidia sp. Strain EA-1, a thermophilic, hydrogen-oxidizing Bacterium, isolated from the Azores.</title>
        <authorList>
            <person name="Reiner J.E."/>
            <person name="Lapp C.J."/>
            <person name="Bunk B."/>
            <person name="Gescher J."/>
        </authorList>
    </citation>
    <scope>NUCLEOTIDE SEQUENCE [LARGE SCALE GENOMIC DNA]</scope>
    <source>
        <strain evidence="2">EA-1</strain>
    </source>
</reference>
<keyword evidence="2" id="KW-1185">Reference proteome</keyword>
<dbReference type="KEGG" id="kyr:CVV65_05900"/>
<dbReference type="Proteomes" id="UP000231932">
    <property type="component" value="Chromosome"/>
</dbReference>
<accession>A0A2K8N5E6</accession>
<sequence>MEITKEIISNLLDGRLADSDVEQLQRMHEKDADRFWKYLEVLQERVQWNDKILLRLTDHLYIVRNGNGARVVKCDCGHEFGDYRVNWKIASRVRVRRTAEEFKEVYTPDQAIPEPGWMTIREYFCPGCAAQLAVEVVPPGYPPIFDLLPDLDRLYRELGRPLEDESEDWFRDRTMDVVANFRR</sequence>
<organism evidence="1 2">
    <name type="scientific">Kyrpidia spormannii</name>
    <dbReference type="NCBI Taxonomy" id="2055160"/>
    <lineage>
        <taxon>Bacteria</taxon>
        <taxon>Bacillati</taxon>
        <taxon>Bacillota</taxon>
        <taxon>Bacilli</taxon>
        <taxon>Bacillales</taxon>
        <taxon>Alicyclobacillaceae</taxon>
        <taxon>Kyrpidia</taxon>
    </lineage>
</organism>
<dbReference type="Pfam" id="PF08882">
    <property type="entry name" value="Acetone_carb_G"/>
    <property type="match status" value="1"/>
</dbReference>
<name>A0A2K8N5E6_9BACL</name>
<dbReference type="EMBL" id="CP024955">
    <property type="protein sequence ID" value="ATY84543.1"/>
    <property type="molecule type" value="Genomic_DNA"/>
</dbReference>
<dbReference type="InterPro" id="IPR016750">
    <property type="entry name" value="Aceto_COase_bsu/gsu"/>
</dbReference>
<evidence type="ECO:0000313" key="2">
    <source>
        <dbReference type="Proteomes" id="UP000231932"/>
    </source>
</evidence>
<gene>
    <name evidence="1" type="ORF">CVV65_05900</name>
</gene>